<dbReference type="AlphaFoldDB" id="A0AAV8VCN2"/>
<dbReference type="InterPro" id="IPR003736">
    <property type="entry name" value="PAAI_dom"/>
</dbReference>
<dbReference type="PANTHER" id="PTHR21660">
    <property type="entry name" value="THIOESTERASE SUPERFAMILY MEMBER-RELATED"/>
    <property type="match status" value="1"/>
</dbReference>
<dbReference type="PANTHER" id="PTHR21660:SF1">
    <property type="entry name" value="ACYL-COENZYME A THIOESTERASE 13"/>
    <property type="match status" value="1"/>
</dbReference>
<keyword evidence="8" id="KW-0007">Acetylation</keyword>
<evidence type="ECO:0000256" key="12">
    <source>
        <dbReference type="ARBA" id="ARBA00023242"/>
    </source>
</evidence>
<comment type="similarity">
    <text evidence="5">Belongs to the thioesterase PaaI family.</text>
</comment>
<evidence type="ECO:0000256" key="13">
    <source>
        <dbReference type="ARBA" id="ARBA00047588"/>
    </source>
</evidence>
<keyword evidence="26" id="KW-1185">Reference proteome</keyword>
<evidence type="ECO:0000256" key="11">
    <source>
        <dbReference type="ARBA" id="ARBA00023212"/>
    </source>
</evidence>
<evidence type="ECO:0000256" key="18">
    <source>
        <dbReference type="ARBA" id="ARBA00058205"/>
    </source>
</evidence>
<dbReference type="GO" id="GO:0047617">
    <property type="term" value="F:fatty acyl-CoA hydrolase activity"/>
    <property type="evidence" value="ECO:0007669"/>
    <property type="project" value="InterPro"/>
</dbReference>
<keyword evidence="12" id="KW-0539">Nucleus</keyword>
<dbReference type="CDD" id="cd03443">
    <property type="entry name" value="PaaI_thioesterase"/>
    <property type="match status" value="1"/>
</dbReference>
<comment type="caution">
    <text evidence="25">The sequence shown here is derived from an EMBL/GenBank/DDBJ whole genome shotgun (WGS) entry which is preliminary data.</text>
</comment>
<comment type="subunit">
    <text evidence="19">Homotetramer. Interacts with PCTP.</text>
</comment>
<proteinExistence type="inferred from homology"/>
<name>A0AAV8VCN2_9CUCU</name>
<protein>
    <recommendedName>
        <fullName evidence="20">Acyl-coenzyme A thioesterase 13</fullName>
    </recommendedName>
    <alternativeName>
        <fullName evidence="22">Hotdog-fold thioesterase superfamily member 2</fullName>
    </alternativeName>
    <alternativeName>
        <fullName evidence="21">Palmitoyl-CoA hydrolase</fullName>
    </alternativeName>
    <alternativeName>
        <fullName evidence="23">Thioesterase superfamily member 2</fullName>
    </alternativeName>
</protein>
<dbReference type="GO" id="GO:0005739">
    <property type="term" value="C:mitochondrion"/>
    <property type="evidence" value="ECO:0007669"/>
    <property type="project" value="UniProtKB-SubCell"/>
</dbReference>
<evidence type="ECO:0000256" key="2">
    <source>
        <dbReference type="ARBA" id="ARBA00004173"/>
    </source>
</evidence>
<dbReference type="GO" id="GO:0005819">
    <property type="term" value="C:spindle"/>
    <property type="evidence" value="ECO:0007669"/>
    <property type="project" value="UniProtKB-SubCell"/>
</dbReference>
<keyword evidence="10" id="KW-0496">Mitochondrion</keyword>
<dbReference type="InterPro" id="IPR029069">
    <property type="entry name" value="HotDog_dom_sf"/>
</dbReference>
<reference evidence="25 26" key="1">
    <citation type="journal article" date="2023" name="Insect Mol. Biol.">
        <title>Genome sequencing provides insights into the evolution of gene families encoding plant cell wall-degrading enzymes in longhorned beetles.</title>
        <authorList>
            <person name="Shin N.R."/>
            <person name="Okamura Y."/>
            <person name="Kirsch R."/>
            <person name="Pauchet Y."/>
        </authorList>
    </citation>
    <scope>NUCLEOTIDE SEQUENCE [LARGE SCALE GENOMIC DNA]</scope>
    <source>
        <strain evidence="25">EAD_L_NR</strain>
    </source>
</reference>
<evidence type="ECO:0000256" key="19">
    <source>
        <dbReference type="ARBA" id="ARBA00064709"/>
    </source>
</evidence>
<organism evidence="25 26">
    <name type="scientific">Exocentrus adspersus</name>
    <dbReference type="NCBI Taxonomy" id="1586481"/>
    <lineage>
        <taxon>Eukaryota</taxon>
        <taxon>Metazoa</taxon>
        <taxon>Ecdysozoa</taxon>
        <taxon>Arthropoda</taxon>
        <taxon>Hexapoda</taxon>
        <taxon>Insecta</taxon>
        <taxon>Pterygota</taxon>
        <taxon>Neoptera</taxon>
        <taxon>Endopterygota</taxon>
        <taxon>Coleoptera</taxon>
        <taxon>Polyphaga</taxon>
        <taxon>Cucujiformia</taxon>
        <taxon>Chrysomeloidea</taxon>
        <taxon>Cerambycidae</taxon>
        <taxon>Lamiinae</taxon>
        <taxon>Acanthocinini</taxon>
        <taxon>Exocentrus</taxon>
    </lineage>
</organism>
<evidence type="ECO:0000256" key="22">
    <source>
        <dbReference type="ARBA" id="ARBA00081533"/>
    </source>
</evidence>
<evidence type="ECO:0000256" key="3">
    <source>
        <dbReference type="ARBA" id="ARBA00004186"/>
    </source>
</evidence>
<evidence type="ECO:0000256" key="1">
    <source>
        <dbReference type="ARBA" id="ARBA00004123"/>
    </source>
</evidence>
<evidence type="ECO:0000256" key="16">
    <source>
        <dbReference type="ARBA" id="ARBA00050199"/>
    </source>
</evidence>
<evidence type="ECO:0000256" key="15">
    <source>
        <dbReference type="ARBA" id="ARBA00048074"/>
    </source>
</evidence>
<dbReference type="GO" id="GO:0005634">
    <property type="term" value="C:nucleus"/>
    <property type="evidence" value="ECO:0007669"/>
    <property type="project" value="UniProtKB-SubCell"/>
</dbReference>
<comment type="catalytic activity">
    <reaction evidence="16">
        <text>hexanoyl-CoA + H2O = hexanoate + CoA + H(+)</text>
        <dbReference type="Rhea" id="RHEA:40115"/>
        <dbReference type="ChEBI" id="CHEBI:15377"/>
        <dbReference type="ChEBI" id="CHEBI:15378"/>
        <dbReference type="ChEBI" id="CHEBI:17120"/>
        <dbReference type="ChEBI" id="CHEBI:57287"/>
        <dbReference type="ChEBI" id="CHEBI:62620"/>
    </reaction>
    <physiologicalReaction direction="left-to-right" evidence="16">
        <dbReference type="Rhea" id="RHEA:40116"/>
    </physiologicalReaction>
</comment>
<sequence>MAFTPSHVMNLLKSAKTFDKVLEKVKIISIGNGNCTAELKISEEHSNVMGGLHGGLSATLVDMISTYGLFSHKYGEVPSVSVDLHTTFMKAARVGDIIEIDSKTVRVGKNLAFLEVLIKK</sequence>
<evidence type="ECO:0000256" key="4">
    <source>
        <dbReference type="ARBA" id="ARBA00004514"/>
    </source>
</evidence>
<evidence type="ECO:0000256" key="21">
    <source>
        <dbReference type="ARBA" id="ARBA00075657"/>
    </source>
</evidence>
<evidence type="ECO:0000256" key="7">
    <source>
        <dbReference type="ARBA" id="ARBA00022801"/>
    </source>
</evidence>
<keyword evidence="9" id="KW-0443">Lipid metabolism</keyword>
<evidence type="ECO:0000256" key="6">
    <source>
        <dbReference type="ARBA" id="ARBA00022490"/>
    </source>
</evidence>
<evidence type="ECO:0000313" key="26">
    <source>
        <dbReference type="Proteomes" id="UP001159042"/>
    </source>
</evidence>
<dbReference type="Gene3D" id="3.10.129.10">
    <property type="entry name" value="Hotdog Thioesterase"/>
    <property type="match status" value="1"/>
</dbReference>
<dbReference type="GO" id="GO:0006629">
    <property type="term" value="P:lipid metabolic process"/>
    <property type="evidence" value="ECO:0007669"/>
    <property type="project" value="UniProtKB-KW"/>
</dbReference>
<keyword evidence="11" id="KW-0206">Cytoskeleton</keyword>
<dbReference type="SUPFAM" id="SSF54637">
    <property type="entry name" value="Thioesterase/thiol ester dehydrase-isomerase"/>
    <property type="match status" value="1"/>
</dbReference>
<dbReference type="InterPro" id="IPR006683">
    <property type="entry name" value="Thioestr_dom"/>
</dbReference>
<evidence type="ECO:0000256" key="9">
    <source>
        <dbReference type="ARBA" id="ARBA00023098"/>
    </source>
</evidence>
<evidence type="ECO:0000256" key="8">
    <source>
        <dbReference type="ARBA" id="ARBA00022990"/>
    </source>
</evidence>
<dbReference type="EMBL" id="JANEYG010000153">
    <property type="protein sequence ID" value="KAJ8911949.1"/>
    <property type="molecule type" value="Genomic_DNA"/>
</dbReference>
<evidence type="ECO:0000256" key="23">
    <source>
        <dbReference type="ARBA" id="ARBA00083956"/>
    </source>
</evidence>
<evidence type="ECO:0000256" key="10">
    <source>
        <dbReference type="ARBA" id="ARBA00023128"/>
    </source>
</evidence>
<evidence type="ECO:0000256" key="20">
    <source>
        <dbReference type="ARBA" id="ARBA00067273"/>
    </source>
</evidence>
<dbReference type="Proteomes" id="UP001159042">
    <property type="component" value="Unassembled WGS sequence"/>
</dbReference>
<dbReference type="Pfam" id="PF03061">
    <property type="entry name" value="4HBT"/>
    <property type="match status" value="1"/>
</dbReference>
<comment type="catalytic activity">
    <reaction evidence="17">
        <text>a fatty acyl-CoA + H2O = a fatty acid + CoA + H(+)</text>
        <dbReference type="Rhea" id="RHEA:16781"/>
        <dbReference type="ChEBI" id="CHEBI:15377"/>
        <dbReference type="ChEBI" id="CHEBI:15378"/>
        <dbReference type="ChEBI" id="CHEBI:28868"/>
        <dbReference type="ChEBI" id="CHEBI:57287"/>
        <dbReference type="ChEBI" id="CHEBI:77636"/>
    </reaction>
    <physiologicalReaction direction="left-to-right" evidence="17">
        <dbReference type="Rhea" id="RHEA:16782"/>
    </physiologicalReaction>
</comment>
<comment type="catalytic activity">
    <reaction evidence="14">
        <text>decanoyl-CoA + H2O = decanoate + CoA + H(+)</text>
        <dbReference type="Rhea" id="RHEA:40059"/>
        <dbReference type="ChEBI" id="CHEBI:15377"/>
        <dbReference type="ChEBI" id="CHEBI:15378"/>
        <dbReference type="ChEBI" id="CHEBI:27689"/>
        <dbReference type="ChEBI" id="CHEBI:57287"/>
        <dbReference type="ChEBI" id="CHEBI:61430"/>
    </reaction>
    <physiologicalReaction direction="left-to-right" evidence="14">
        <dbReference type="Rhea" id="RHEA:40060"/>
    </physiologicalReaction>
</comment>
<dbReference type="FunFam" id="3.10.129.10:FF:000021">
    <property type="entry name" value="Acyl-coenzyme A thioesterase 13"/>
    <property type="match status" value="1"/>
</dbReference>
<evidence type="ECO:0000259" key="24">
    <source>
        <dbReference type="Pfam" id="PF03061"/>
    </source>
</evidence>
<evidence type="ECO:0000313" key="25">
    <source>
        <dbReference type="EMBL" id="KAJ8911949.1"/>
    </source>
</evidence>
<gene>
    <name evidence="25" type="ORF">NQ315_012760</name>
</gene>
<dbReference type="GO" id="GO:0005829">
    <property type="term" value="C:cytosol"/>
    <property type="evidence" value="ECO:0007669"/>
    <property type="project" value="UniProtKB-SubCell"/>
</dbReference>
<feature type="domain" description="Thioesterase" evidence="24">
    <location>
        <begin position="49"/>
        <end position="119"/>
    </location>
</feature>
<dbReference type="InterPro" id="IPR039298">
    <property type="entry name" value="ACOT13"/>
</dbReference>
<comment type="subcellular location">
    <subcellularLocation>
        <location evidence="3">Cytoplasm</location>
        <location evidence="3">Cytoskeleton</location>
        <location evidence="3">Spindle</location>
    </subcellularLocation>
    <subcellularLocation>
        <location evidence="4">Cytoplasm</location>
        <location evidence="4">Cytosol</location>
    </subcellularLocation>
    <subcellularLocation>
        <location evidence="2">Mitochondrion</location>
    </subcellularLocation>
    <subcellularLocation>
        <location evidence="1">Nucleus</location>
    </subcellularLocation>
</comment>
<comment type="function">
    <text evidence="18">Catalyzes the hydrolysis of acyl-CoAs into free fatty acids and coenzyme A (CoASH), regulating their respective intracellular levels. Has acyl-CoA thioesterase activity towards medium (C12) and long-chain (C18) fatty acyl-CoA substrates. Can also hydrolyze 3-hydroxyphenylacetyl-CoA and 3,4-dihydroxyphenylacetyl-CoA (in vitro). May play a role in controlling adaptive thermogenesis.</text>
</comment>
<evidence type="ECO:0000256" key="17">
    <source>
        <dbReference type="ARBA" id="ARBA00052976"/>
    </source>
</evidence>
<accession>A0AAV8VCN2</accession>
<keyword evidence="6" id="KW-0963">Cytoplasm</keyword>
<dbReference type="NCBIfam" id="TIGR00369">
    <property type="entry name" value="unchar_dom_1"/>
    <property type="match status" value="1"/>
</dbReference>
<comment type="catalytic activity">
    <reaction evidence="15">
        <text>dodecanoyl-CoA + H2O = dodecanoate + CoA + H(+)</text>
        <dbReference type="Rhea" id="RHEA:30135"/>
        <dbReference type="ChEBI" id="CHEBI:15377"/>
        <dbReference type="ChEBI" id="CHEBI:15378"/>
        <dbReference type="ChEBI" id="CHEBI:18262"/>
        <dbReference type="ChEBI" id="CHEBI:57287"/>
        <dbReference type="ChEBI" id="CHEBI:57375"/>
    </reaction>
    <physiologicalReaction direction="left-to-right" evidence="15">
        <dbReference type="Rhea" id="RHEA:30136"/>
    </physiologicalReaction>
</comment>
<comment type="catalytic activity">
    <reaction evidence="13">
        <text>octanoyl-CoA + H2O = octanoate + CoA + H(+)</text>
        <dbReference type="Rhea" id="RHEA:30143"/>
        <dbReference type="ChEBI" id="CHEBI:15377"/>
        <dbReference type="ChEBI" id="CHEBI:15378"/>
        <dbReference type="ChEBI" id="CHEBI:25646"/>
        <dbReference type="ChEBI" id="CHEBI:57287"/>
        <dbReference type="ChEBI" id="CHEBI:57386"/>
    </reaction>
    <physiologicalReaction direction="left-to-right" evidence="13">
        <dbReference type="Rhea" id="RHEA:30144"/>
    </physiologicalReaction>
</comment>
<evidence type="ECO:0000256" key="5">
    <source>
        <dbReference type="ARBA" id="ARBA00008324"/>
    </source>
</evidence>
<evidence type="ECO:0000256" key="14">
    <source>
        <dbReference type="ARBA" id="ARBA00047969"/>
    </source>
</evidence>
<keyword evidence="7" id="KW-0378">Hydrolase</keyword>